<protein>
    <recommendedName>
        <fullName evidence="10">Elongation of very long chain fatty acids protein</fullName>
        <ecNumber evidence="10">2.3.1.199</ecNumber>
    </recommendedName>
    <alternativeName>
        <fullName evidence="10">Very-long-chain 3-oxoacyl-CoA synthase</fullName>
    </alternativeName>
</protein>
<comment type="catalytic activity">
    <reaction evidence="10">
        <text>a very-long-chain acyl-CoA + malonyl-CoA + H(+) = a very-long-chain 3-oxoacyl-CoA + CO2 + CoA</text>
        <dbReference type="Rhea" id="RHEA:32727"/>
        <dbReference type="ChEBI" id="CHEBI:15378"/>
        <dbReference type="ChEBI" id="CHEBI:16526"/>
        <dbReference type="ChEBI" id="CHEBI:57287"/>
        <dbReference type="ChEBI" id="CHEBI:57384"/>
        <dbReference type="ChEBI" id="CHEBI:90725"/>
        <dbReference type="ChEBI" id="CHEBI:90736"/>
        <dbReference type="EC" id="2.3.1.199"/>
    </reaction>
</comment>
<keyword evidence="4 10" id="KW-0812">Transmembrane</keyword>
<keyword evidence="3 10" id="KW-0808">Transferase</keyword>
<comment type="similarity">
    <text evidence="10">Belongs to the ELO family.</text>
</comment>
<comment type="caution">
    <text evidence="11">The sequence shown here is derived from an EMBL/GenBank/DDBJ whole genome shotgun (WGS) entry which is preliminary data.</text>
</comment>
<dbReference type="GO" id="GO:0034625">
    <property type="term" value="P:fatty acid elongation, monounsaturated fatty acid"/>
    <property type="evidence" value="ECO:0007669"/>
    <property type="project" value="TreeGrafter"/>
</dbReference>
<dbReference type="GO" id="GO:0030148">
    <property type="term" value="P:sphingolipid biosynthetic process"/>
    <property type="evidence" value="ECO:0007669"/>
    <property type="project" value="TreeGrafter"/>
</dbReference>
<keyword evidence="5 10" id="KW-0276">Fatty acid metabolism</keyword>
<dbReference type="PANTHER" id="PTHR11157">
    <property type="entry name" value="FATTY ACID ACYL TRANSFERASE-RELATED"/>
    <property type="match status" value="1"/>
</dbReference>
<dbReference type="GO" id="GO:0005789">
    <property type="term" value="C:endoplasmic reticulum membrane"/>
    <property type="evidence" value="ECO:0007669"/>
    <property type="project" value="TreeGrafter"/>
</dbReference>
<dbReference type="EMBL" id="NCKU01011844">
    <property type="protein sequence ID" value="RWS00300.1"/>
    <property type="molecule type" value="Genomic_DNA"/>
</dbReference>
<keyword evidence="9 10" id="KW-0275">Fatty acid biosynthesis</keyword>
<evidence type="ECO:0000256" key="6">
    <source>
        <dbReference type="ARBA" id="ARBA00022989"/>
    </source>
</evidence>
<keyword evidence="12" id="KW-1185">Reference proteome</keyword>
<dbReference type="OrthoDB" id="434092at2759"/>
<evidence type="ECO:0000256" key="4">
    <source>
        <dbReference type="ARBA" id="ARBA00022692"/>
    </source>
</evidence>
<dbReference type="GO" id="GO:0009922">
    <property type="term" value="F:fatty acid elongase activity"/>
    <property type="evidence" value="ECO:0007669"/>
    <property type="project" value="UniProtKB-EC"/>
</dbReference>
<dbReference type="PANTHER" id="PTHR11157:SF69">
    <property type="entry name" value="ELONGATION OF VERY LONG CHAIN FATTY ACIDS PROTEIN 7"/>
    <property type="match status" value="1"/>
</dbReference>
<evidence type="ECO:0000256" key="5">
    <source>
        <dbReference type="ARBA" id="ARBA00022832"/>
    </source>
</evidence>
<evidence type="ECO:0000256" key="2">
    <source>
        <dbReference type="ARBA" id="ARBA00022516"/>
    </source>
</evidence>
<keyword evidence="6 10" id="KW-1133">Transmembrane helix</keyword>
<keyword evidence="8 10" id="KW-0472">Membrane</keyword>
<dbReference type="STRING" id="1965070.A0A443QBC7"/>
<gene>
    <name evidence="11" type="ORF">B4U79_09603</name>
</gene>
<sequence>MMIEAIKYLIDGYGALMANGDPRVANWPLMKSPFPTIIICISYIYFVKYLGPQLMKNRQPLDIRCLMIVYNFIMVLISALIVYFFSTKAWFNGYSFKCEPVDYSPHGNALLIAQFSYLYFLVKFLEFFDTIFFVLRKKFSQVSTLHVIHHSIMPFSVWWGIKFAPGGHGTFFVFLNSFVHVIMYTYYGLAAIGPFMSKYLWWKRYLTMIQIIQFILIFVHSFQIFFRDCNFPKIFGVWIGAHGVLFFFLFYHFYRNTYSNSTRTSKLVFAVCSPNKSLIKDMNDVSSKTTATEMREKEN</sequence>
<dbReference type="GO" id="GO:0042761">
    <property type="term" value="P:very long-chain fatty acid biosynthetic process"/>
    <property type="evidence" value="ECO:0007669"/>
    <property type="project" value="TreeGrafter"/>
</dbReference>
<name>A0A443QBC7_9ACAR</name>
<proteinExistence type="inferred from homology"/>
<dbReference type="GO" id="GO:0034626">
    <property type="term" value="P:fatty acid elongation, polyunsaturated fatty acid"/>
    <property type="evidence" value="ECO:0007669"/>
    <property type="project" value="TreeGrafter"/>
</dbReference>
<dbReference type="Proteomes" id="UP000285301">
    <property type="component" value="Unassembled WGS sequence"/>
</dbReference>
<feature type="transmembrane region" description="Helical" evidence="10">
    <location>
        <begin position="63"/>
        <end position="85"/>
    </location>
</feature>
<dbReference type="Pfam" id="PF01151">
    <property type="entry name" value="ELO"/>
    <property type="match status" value="1"/>
</dbReference>
<evidence type="ECO:0000313" key="12">
    <source>
        <dbReference type="Proteomes" id="UP000285301"/>
    </source>
</evidence>
<organism evidence="11 12">
    <name type="scientific">Dinothrombium tinctorium</name>
    <dbReference type="NCBI Taxonomy" id="1965070"/>
    <lineage>
        <taxon>Eukaryota</taxon>
        <taxon>Metazoa</taxon>
        <taxon>Ecdysozoa</taxon>
        <taxon>Arthropoda</taxon>
        <taxon>Chelicerata</taxon>
        <taxon>Arachnida</taxon>
        <taxon>Acari</taxon>
        <taxon>Acariformes</taxon>
        <taxon>Trombidiformes</taxon>
        <taxon>Prostigmata</taxon>
        <taxon>Anystina</taxon>
        <taxon>Parasitengona</taxon>
        <taxon>Trombidioidea</taxon>
        <taxon>Trombidiidae</taxon>
        <taxon>Dinothrombium</taxon>
    </lineage>
</organism>
<feature type="transmembrane region" description="Helical" evidence="10">
    <location>
        <begin position="32"/>
        <end position="51"/>
    </location>
</feature>
<feature type="transmembrane region" description="Helical" evidence="10">
    <location>
        <begin position="173"/>
        <end position="193"/>
    </location>
</feature>
<evidence type="ECO:0000313" key="11">
    <source>
        <dbReference type="EMBL" id="RWS00300.1"/>
    </source>
</evidence>
<reference evidence="11 12" key="1">
    <citation type="journal article" date="2018" name="Gigascience">
        <title>Genomes of trombidid mites reveal novel predicted allergens and laterally-transferred genes associated with secondary metabolism.</title>
        <authorList>
            <person name="Dong X."/>
            <person name="Chaisiri K."/>
            <person name="Xia D."/>
            <person name="Armstrong S.D."/>
            <person name="Fang Y."/>
            <person name="Donnelly M.J."/>
            <person name="Kadowaki T."/>
            <person name="McGarry J.W."/>
            <person name="Darby A.C."/>
            <person name="Makepeace B.L."/>
        </authorList>
    </citation>
    <scope>NUCLEOTIDE SEQUENCE [LARGE SCALE GENOMIC DNA]</scope>
    <source>
        <strain evidence="11">UoL-WK</strain>
    </source>
</reference>
<evidence type="ECO:0000256" key="10">
    <source>
        <dbReference type="RuleBase" id="RU361115"/>
    </source>
</evidence>
<evidence type="ECO:0000256" key="1">
    <source>
        <dbReference type="ARBA" id="ARBA00004141"/>
    </source>
</evidence>
<comment type="subcellular location">
    <subcellularLocation>
        <location evidence="1">Membrane</location>
        <topology evidence="1">Multi-pass membrane protein</topology>
    </subcellularLocation>
</comment>
<feature type="transmembrane region" description="Helical" evidence="10">
    <location>
        <begin position="205"/>
        <end position="226"/>
    </location>
</feature>
<dbReference type="InterPro" id="IPR002076">
    <property type="entry name" value="ELO_fam"/>
</dbReference>
<evidence type="ECO:0000256" key="8">
    <source>
        <dbReference type="ARBA" id="ARBA00023136"/>
    </source>
</evidence>
<dbReference type="EC" id="2.3.1.199" evidence="10"/>
<evidence type="ECO:0000256" key="7">
    <source>
        <dbReference type="ARBA" id="ARBA00023098"/>
    </source>
</evidence>
<feature type="transmembrane region" description="Helical" evidence="10">
    <location>
        <begin position="117"/>
        <end position="135"/>
    </location>
</feature>
<feature type="transmembrane region" description="Helical" evidence="10">
    <location>
        <begin position="142"/>
        <end position="161"/>
    </location>
</feature>
<dbReference type="GO" id="GO:0019367">
    <property type="term" value="P:fatty acid elongation, saturated fatty acid"/>
    <property type="evidence" value="ECO:0007669"/>
    <property type="project" value="TreeGrafter"/>
</dbReference>
<accession>A0A443QBC7</accession>
<keyword evidence="2 10" id="KW-0444">Lipid biosynthesis</keyword>
<feature type="transmembrane region" description="Helical" evidence="10">
    <location>
        <begin position="232"/>
        <end position="254"/>
    </location>
</feature>
<evidence type="ECO:0000256" key="9">
    <source>
        <dbReference type="ARBA" id="ARBA00023160"/>
    </source>
</evidence>
<dbReference type="AlphaFoldDB" id="A0A443QBC7"/>
<evidence type="ECO:0000256" key="3">
    <source>
        <dbReference type="ARBA" id="ARBA00022679"/>
    </source>
</evidence>
<keyword evidence="7 10" id="KW-0443">Lipid metabolism</keyword>